<dbReference type="InterPro" id="IPR000847">
    <property type="entry name" value="LysR_HTH_N"/>
</dbReference>
<dbReference type="PRINTS" id="PR00039">
    <property type="entry name" value="HTHLYSR"/>
</dbReference>
<dbReference type="GO" id="GO:0003677">
    <property type="term" value="F:DNA binding"/>
    <property type="evidence" value="ECO:0007669"/>
    <property type="project" value="UniProtKB-KW"/>
</dbReference>
<evidence type="ECO:0000259" key="5">
    <source>
        <dbReference type="PROSITE" id="PS50931"/>
    </source>
</evidence>
<dbReference type="Pfam" id="PF00126">
    <property type="entry name" value="HTH_1"/>
    <property type="match status" value="1"/>
</dbReference>
<dbReference type="SUPFAM" id="SSF53850">
    <property type="entry name" value="Periplasmic binding protein-like II"/>
    <property type="match status" value="1"/>
</dbReference>
<dbReference type="RefSeq" id="WP_168877625.1">
    <property type="nucleotide sequence ID" value="NZ_JABAIM010000002.1"/>
</dbReference>
<organism evidence="6 7">
    <name type="scientific">Leeia aquatica</name>
    <dbReference type="NCBI Taxonomy" id="2725557"/>
    <lineage>
        <taxon>Bacteria</taxon>
        <taxon>Pseudomonadati</taxon>
        <taxon>Pseudomonadota</taxon>
        <taxon>Betaproteobacteria</taxon>
        <taxon>Neisseriales</taxon>
        <taxon>Leeiaceae</taxon>
        <taxon>Leeia</taxon>
    </lineage>
</organism>
<feature type="domain" description="HTH lysR-type" evidence="5">
    <location>
        <begin position="6"/>
        <end position="63"/>
    </location>
</feature>
<dbReference type="SUPFAM" id="SSF46785">
    <property type="entry name" value="Winged helix' DNA-binding domain"/>
    <property type="match status" value="1"/>
</dbReference>
<dbReference type="Gene3D" id="1.10.10.10">
    <property type="entry name" value="Winged helix-like DNA-binding domain superfamily/Winged helix DNA-binding domain"/>
    <property type="match status" value="1"/>
</dbReference>
<gene>
    <name evidence="6" type="ORF">HF682_12630</name>
</gene>
<evidence type="ECO:0000256" key="1">
    <source>
        <dbReference type="ARBA" id="ARBA00009437"/>
    </source>
</evidence>
<keyword evidence="3" id="KW-0238">DNA-binding</keyword>
<comment type="caution">
    <text evidence="6">The sequence shown here is derived from an EMBL/GenBank/DDBJ whole genome shotgun (WGS) entry which is preliminary data.</text>
</comment>
<name>A0A847S7S9_9NEIS</name>
<proteinExistence type="inferred from homology"/>
<keyword evidence="2" id="KW-0805">Transcription regulation</keyword>
<keyword evidence="7" id="KW-1185">Reference proteome</keyword>
<dbReference type="GO" id="GO:0003700">
    <property type="term" value="F:DNA-binding transcription factor activity"/>
    <property type="evidence" value="ECO:0007669"/>
    <property type="project" value="InterPro"/>
</dbReference>
<dbReference type="PANTHER" id="PTHR30537:SF5">
    <property type="entry name" value="HTH-TYPE TRANSCRIPTIONAL ACTIVATOR TTDR-RELATED"/>
    <property type="match status" value="1"/>
</dbReference>
<dbReference type="InterPro" id="IPR036390">
    <property type="entry name" value="WH_DNA-bd_sf"/>
</dbReference>
<dbReference type="PROSITE" id="PS50931">
    <property type="entry name" value="HTH_LYSR"/>
    <property type="match status" value="1"/>
</dbReference>
<keyword evidence="4" id="KW-0804">Transcription</keyword>
<dbReference type="InterPro" id="IPR058163">
    <property type="entry name" value="LysR-type_TF_proteobact-type"/>
</dbReference>
<comment type="similarity">
    <text evidence="1">Belongs to the LysR transcriptional regulatory family.</text>
</comment>
<evidence type="ECO:0000256" key="2">
    <source>
        <dbReference type="ARBA" id="ARBA00023015"/>
    </source>
</evidence>
<dbReference type="PANTHER" id="PTHR30537">
    <property type="entry name" value="HTH-TYPE TRANSCRIPTIONAL REGULATOR"/>
    <property type="match status" value="1"/>
</dbReference>
<sequence>MRKRLRNLAGLVDFETAARCGGFQQAAAELHKTPAAVSQQIRQLEQTLGFTLFSRHAQCVHLTERGRLLASTVSEVLRTLHDKIDHLQDEDPEATLRITSTHSFSLKWLAPRLARFTNQVPGCDLRLESSDTALAVGPGACDVAIRYVQMPGQAGLATYPEQLIVAYSPLLASHIDIDMLLRFPLLYEGTTDLWQQIIAELGLNASKPDFAHRFSHSGLLVQAAVAGHGIALLPYSLASHDLESGQLIRIALPARAHTHGYQIHASTPLQPKVSRFVQWFDQEMTALQDLLDT</sequence>
<evidence type="ECO:0000313" key="7">
    <source>
        <dbReference type="Proteomes" id="UP000587991"/>
    </source>
</evidence>
<dbReference type="EMBL" id="JABAIM010000002">
    <property type="protein sequence ID" value="NLR76004.1"/>
    <property type="molecule type" value="Genomic_DNA"/>
</dbReference>
<protein>
    <submittedName>
        <fullName evidence="6">LysR family transcriptional regulator</fullName>
    </submittedName>
</protein>
<dbReference type="Pfam" id="PF03466">
    <property type="entry name" value="LysR_substrate"/>
    <property type="match status" value="1"/>
</dbReference>
<reference evidence="6 7" key="1">
    <citation type="submission" date="2020-04" db="EMBL/GenBank/DDBJ databases">
        <title>Draft genome of Leeia sp. IMCC25680.</title>
        <authorList>
            <person name="Song J."/>
            <person name="Cho J.-C."/>
        </authorList>
    </citation>
    <scope>NUCLEOTIDE SEQUENCE [LARGE SCALE GENOMIC DNA]</scope>
    <source>
        <strain evidence="6 7">IMCC25680</strain>
    </source>
</reference>
<dbReference type="Gene3D" id="3.40.190.10">
    <property type="entry name" value="Periplasmic binding protein-like II"/>
    <property type="match status" value="2"/>
</dbReference>
<dbReference type="Proteomes" id="UP000587991">
    <property type="component" value="Unassembled WGS sequence"/>
</dbReference>
<dbReference type="InterPro" id="IPR036388">
    <property type="entry name" value="WH-like_DNA-bd_sf"/>
</dbReference>
<evidence type="ECO:0000256" key="3">
    <source>
        <dbReference type="ARBA" id="ARBA00023125"/>
    </source>
</evidence>
<evidence type="ECO:0000256" key="4">
    <source>
        <dbReference type="ARBA" id="ARBA00023163"/>
    </source>
</evidence>
<evidence type="ECO:0000313" key="6">
    <source>
        <dbReference type="EMBL" id="NLR76004.1"/>
    </source>
</evidence>
<dbReference type="InterPro" id="IPR005119">
    <property type="entry name" value="LysR_subst-bd"/>
</dbReference>
<accession>A0A847S7S9</accession>
<dbReference type="AlphaFoldDB" id="A0A847S7S9"/>